<dbReference type="InterPro" id="IPR011344">
    <property type="entry name" value="ssDNA-bd"/>
</dbReference>
<sequence length="179" mass="20655">MFNKVVLVGNLTRDIEMRYAQSGSAIGASAIAVTRRFTTNGEKREETCFIDISFYGRTAEIANQYLSKGSKVLIEGRLRFEQWSDQNGQNRSKHSIQVENMEMLNSSNIQQGGNNNFSNNPYHSNYENQNYDPYMNENQHVNKPKSYSTPQKNQNLQYEEKLKEIDVDAYDNDDTNLPF</sequence>
<comment type="caution">
    <text evidence="1">Lacks conserved residue(s) required for the propagation of feature annotation.</text>
</comment>
<dbReference type="SUPFAM" id="SSF50249">
    <property type="entry name" value="Nucleic acid-binding proteins"/>
    <property type="match status" value="1"/>
</dbReference>
<keyword evidence="1 2" id="KW-0238">DNA-binding</keyword>
<dbReference type="AlphaFoldDB" id="A0A424Z220"/>
<dbReference type="GO" id="GO:0009295">
    <property type="term" value="C:nucleoid"/>
    <property type="evidence" value="ECO:0007669"/>
    <property type="project" value="TreeGrafter"/>
</dbReference>
<dbReference type="HAMAP" id="MF_00984">
    <property type="entry name" value="SSB"/>
    <property type="match status" value="1"/>
</dbReference>
<gene>
    <name evidence="2" type="ORF">DZD40_02240</name>
</gene>
<dbReference type="PROSITE" id="PS50935">
    <property type="entry name" value="SSB"/>
    <property type="match status" value="1"/>
</dbReference>
<accession>A0A424Z220</accession>
<reference evidence="2 3" key="1">
    <citation type="submission" date="2018-08" db="EMBL/GenBank/DDBJ databases">
        <title>Survival mechanisms of Campylobacter hepaticus identified by genomic analysis and comparative transcriptomic analysis of in vivo and in vitro derived bacteria.</title>
        <authorList>
            <person name="Van T.T.H."/>
            <person name="Moore R.J."/>
        </authorList>
    </citation>
    <scope>NUCLEOTIDE SEQUENCE [LARGE SCALE GENOMIC DNA]</scope>
    <source>
        <strain evidence="2 3">54L</strain>
    </source>
</reference>
<organism evidence="2 3">
    <name type="scientific">Campylobacter hepaticus</name>
    <dbReference type="NCBI Taxonomy" id="1813019"/>
    <lineage>
        <taxon>Bacteria</taxon>
        <taxon>Pseudomonadati</taxon>
        <taxon>Campylobacterota</taxon>
        <taxon>Epsilonproteobacteria</taxon>
        <taxon>Campylobacterales</taxon>
        <taxon>Campylobacteraceae</taxon>
        <taxon>Campylobacter</taxon>
    </lineage>
</organism>
<dbReference type="Proteomes" id="UP000286095">
    <property type="component" value="Unassembled WGS sequence"/>
</dbReference>
<dbReference type="GO" id="GO:0003697">
    <property type="term" value="F:single-stranded DNA binding"/>
    <property type="evidence" value="ECO:0007669"/>
    <property type="project" value="UniProtKB-UniRule"/>
</dbReference>
<protein>
    <recommendedName>
        <fullName evidence="1">Single-stranded DNA-binding protein</fullName>
        <shortName evidence="1">SSB</shortName>
    </recommendedName>
</protein>
<dbReference type="RefSeq" id="WP_124134283.1">
    <property type="nucleotide sequence ID" value="NZ_QURW01000004.1"/>
</dbReference>
<evidence type="ECO:0000313" key="3">
    <source>
        <dbReference type="Proteomes" id="UP000286095"/>
    </source>
</evidence>
<dbReference type="PANTHER" id="PTHR10302:SF27">
    <property type="entry name" value="SINGLE-STRANDED DNA-BINDING PROTEIN"/>
    <property type="match status" value="1"/>
</dbReference>
<dbReference type="Pfam" id="PF00436">
    <property type="entry name" value="SSB"/>
    <property type="match status" value="1"/>
</dbReference>
<evidence type="ECO:0000313" key="2">
    <source>
        <dbReference type="EMBL" id="RQD88157.1"/>
    </source>
</evidence>
<dbReference type="NCBIfam" id="TIGR00621">
    <property type="entry name" value="ssb"/>
    <property type="match status" value="1"/>
</dbReference>
<comment type="subunit">
    <text evidence="1">Homotetramer.</text>
</comment>
<name>A0A424Z220_9BACT</name>
<dbReference type="Gene3D" id="2.40.50.140">
    <property type="entry name" value="Nucleic acid-binding proteins"/>
    <property type="match status" value="1"/>
</dbReference>
<dbReference type="InterPro" id="IPR000424">
    <property type="entry name" value="Primosome_PriB/ssb"/>
</dbReference>
<dbReference type="CDD" id="cd04496">
    <property type="entry name" value="SSB_OBF"/>
    <property type="match status" value="1"/>
</dbReference>
<comment type="caution">
    <text evidence="2">The sequence shown here is derived from an EMBL/GenBank/DDBJ whole genome shotgun (WGS) entry which is preliminary data.</text>
</comment>
<dbReference type="STRING" id="1813019.A2J15_03975"/>
<evidence type="ECO:0000256" key="1">
    <source>
        <dbReference type="HAMAP-Rule" id="MF_00984"/>
    </source>
</evidence>
<dbReference type="NCBIfam" id="NF006297">
    <property type="entry name" value="PRK08486.1"/>
    <property type="match status" value="1"/>
</dbReference>
<dbReference type="EMBL" id="QURW01000004">
    <property type="protein sequence ID" value="RQD88157.1"/>
    <property type="molecule type" value="Genomic_DNA"/>
</dbReference>
<proteinExistence type="inferred from homology"/>
<dbReference type="GO" id="GO:0006260">
    <property type="term" value="P:DNA replication"/>
    <property type="evidence" value="ECO:0007669"/>
    <property type="project" value="InterPro"/>
</dbReference>
<dbReference type="InterPro" id="IPR012340">
    <property type="entry name" value="NA-bd_OB-fold"/>
</dbReference>
<dbReference type="PANTHER" id="PTHR10302">
    <property type="entry name" value="SINGLE-STRANDED DNA-BINDING PROTEIN"/>
    <property type="match status" value="1"/>
</dbReference>